<sequence length="373" mass="42317">MCQINEEDDEAFQALKAAAANKTAISRKCMSCDQDACVVVRIADPMCRKCFEEFFIHKFRSTLSKSNVFGRGERVLIAYSGGPSSTALLHLIADGLSVNARRRLQFQAHVAYIDESSLYPESTDIRDKVTDLITNRLQHPLHIVSIDDNLDKDHDFQQILTERTKSLTAREELVRRRKLKLLFDIAIRENCTKLITGDNCTKLAAQILSDMAQGKGAHVALECNLTDTRNDSVTIVRPFREIMSKEIAMYNRLNSIESLQNADISTMTGPQSSIFQLTETLVNDLQRQFPSTVSTIFRTSDKLEKNLQPHRCDLCCCPLDLSEDQSLVSDEERIKLIQQLFSPTSQNMDSVHVCYACRRLLRDVQPISHSRQK</sequence>
<dbReference type="Proteomes" id="UP000663852">
    <property type="component" value="Unassembled WGS sequence"/>
</dbReference>
<dbReference type="GO" id="GO:0002143">
    <property type="term" value="P:tRNA wobble position uridine thiolation"/>
    <property type="evidence" value="ECO:0007669"/>
    <property type="project" value="TreeGrafter"/>
</dbReference>
<dbReference type="InterPro" id="IPR014729">
    <property type="entry name" value="Rossmann-like_a/b/a_fold"/>
</dbReference>
<keyword evidence="2 3" id="KW-0819">tRNA processing</keyword>
<dbReference type="GO" id="GO:0016779">
    <property type="term" value="F:nucleotidyltransferase activity"/>
    <property type="evidence" value="ECO:0007669"/>
    <property type="project" value="UniProtKB-UniRule"/>
</dbReference>
<dbReference type="InterPro" id="IPR019407">
    <property type="entry name" value="CTU2"/>
</dbReference>
<dbReference type="Pfam" id="PF01171">
    <property type="entry name" value="ATP_bind_3"/>
    <property type="match status" value="1"/>
</dbReference>
<dbReference type="GO" id="GO:0000049">
    <property type="term" value="F:tRNA binding"/>
    <property type="evidence" value="ECO:0007669"/>
    <property type="project" value="InterPro"/>
</dbReference>
<dbReference type="SUPFAM" id="SSF52402">
    <property type="entry name" value="Adenine nucleotide alpha hydrolases-like"/>
    <property type="match status" value="1"/>
</dbReference>
<dbReference type="UniPathway" id="UPA00988"/>
<comment type="similarity">
    <text evidence="3">Belongs to the CTU2/NCS2 family.</text>
</comment>
<keyword evidence="1 3" id="KW-0963">Cytoplasm</keyword>
<dbReference type="GO" id="GO:0016783">
    <property type="term" value="F:sulfurtransferase activity"/>
    <property type="evidence" value="ECO:0007669"/>
    <property type="project" value="TreeGrafter"/>
</dbReference>
<dbReference type="PANTHER" id="PTHR20882">
    <property type="entry name" value="CYTOPLASMIC TRNA 2-THIOLATION PROTEIN 2"/>
    <property type="match status" value="1"/>
</dbReference>
<comment type="function">
    <text evidence="3">Plays a central role in 2-thiolation of mcm(5)S(2)U at tRNA wobble positions of tRNA(Lys), tRNA(Glu) and tRNA(Gln). May act by forming a heterodimer with NCS6/CTU1 that ligates sulfur from thiocarboxylated URM1 onto the uridine of tRNAs at wobble position.</text>
</comment>
<evidence type="ECO:0000256" key="1">
    <source>
        <dbReference type="ARBA" id="ARBA00022490"/>
    </source>
</evidence>
<reference evidence="5" key="1">
    <citation type="submission" date="2021-02" db="EMBL/GenBank/DDBJ databases">
        <authorList>
            <person name="Nowell W R."/>
        </authorList>
    </citation>
    <scope>NUCLEOTIDE SEQUENCE</scope>
</reference>
<evidence type="ECO:0000313" key="6">
    <source>
        <dbReference type="Proteomes" id="UP000663852"/>
    </source>
</evidence>
<proteinExistence type="inferred from homology"/>
<evidence type="ECO:0000256" key="2">
    <source>
        <dbReference type="ARBA" id="ARBA00022694"/>
    </source>
</evidence>
<name>A0A813VDA7_ADIRI</name>
<accession>A0A813VDA7</accession>
<gene>
    <name evidence="5" type="ORF">EDS130_LOCUS6594</name>
</gene>
<evidence type="ECO:0000256" key="3">
    <source>
        <dbReference type="HAMAP-Rule" id="MF_03054"/>
    </source>
</evidence>
<dbReference type="GO" id="GO:0032447">
    <property type="term" value="P:protein urmylation"/>
    <property type="evidence" value="ECO:0007669"/>
    <property type="project" value="UniProtKB-UniRule"/>
</dbReference>
<dbReference type="InterPro" id="IPR011063">
    <property type="entry name" value="TilS/TtcA_N"/>
</dbReference>
<evidence type="ECO:0000313" key="5">
    <source>
        <dbReference type="EMBL" id="CAF0836065.1"/>
    </source>
</evidence>
<organism evidence="5 6">
    <name type="scientific">Adineta ricciae</name>
    <name type="common">Rotifer</name>
    <dbReference type="NCBI Taxonomy" id="249248"/>
    <lineage>
        <taxon>Eukaryota</taxon>
        <taxon>Metazoa</taxon>
        <taxon>Spiralia</taxon>
        <taxon>Gnathifera</taxon>
        <taxon>Rotifera</taxon>
        <taxon>Eurotatoria</taxon>
        <taxon>Bdelloidea</taxon>
        <taxon>Adinetida</taxon>
        <taxon>Adinetidae</taxon>
        <taxon>Adineta</taxon>
    </lineage>
</organism>
<dbReference type="HAMAP" id="MF_03054">
    <property type="entry name" value="CTU2"/>
    <property type="match status" value="1"/>
</dbReference>
<comment type="subcellular location">
    <subcellularLocation>
        <location evidence="3">Cytoplasm</location>
    </subcellularLocation>
</comment>
<dbReference type="OrthoDB" id="25129at2759"/>
<dbReference type="EMBL" id="CAJNOJ010000019">
    <property type="protein sequence ID" value="CAF0836065.1"/>
    <property type="molecule type" value="Genomic_DNA"/>
</dbReference>
<dbReference type="AlphaFoldDB" id="A0A813VDA7"/>
<dbReference type="Gene3D" id="3.40.50.620">
    <property type="entry name" value="HUPs"/>
    <property type="match status" value="1"/>
</dbReference>
<comment type="pathway">
    <text evidence="3">tRNA modification; 5-methoxycarbonylmethyl-2-thiouridine-tRNA biosynthesis.</text>
</comment>
<dbReference type="Pfam" id="PF10288">
    <property type="entry name" value="CTU2"/>
    <property type="match status" value="1"/>
</dbReference>
<feature type="domain" description="tRNA(Ile)-lysidine/2-thiocytidine synthase N-terminal" evidence="4">
    <location>
        <begin position="75"/>
        <end position="257"/>
    </location>
</feature>
<evidence type="ECO:0000259" key="4">
    <source>
        <dbReference type="Pfam" id="PF01171"/>
    </source>
</evidence>
<comment type="caution">
    <text evidence="5">The sequence shown here is derived from an EMBL/GenBank/DDBJ whole genome shotgun (WGS) entry which is preliminary data.</text>
</comment>
<protein>
    <recommendedName>
        <fullName evidence="3">Cytoplasmic tRNA 2-thiolation protein 2</fullName>
    </recommendedName>
</protein>
<dbReference type="PANTHER" id="PTHR20882:SF14">
    <property type="entry name" value="CYTOPLASMIC TRNA 2-THIOLATION PROTEIN 2"/>
    <property type="match status" value="1"/>
</dbReference>
<dbReference type="GO" id="GO:0005829">
    <property type="term" value="C:cytosol"/>
    <property type="evidence" value="ECO:0007669"/>
    <property type="project" value="TreeGrafter"/>
</dbReference>